<evidence type="ECO:0000256" key="14">
    <source>
        <dbReference type="RuleBase" id="RU363047"/>
    </source>
</evidence>
<evidence type="ECO:0000256" key="5">
    <source>
        <dbReference type="ARBA" id="ARBA00022725"/>
    </source>
</evidence>
<evidence type="ECO:0000256" key="2">
    <source>
        <dbReference type="ARBA" id="ARBA00022475"/>
    </source>
</evidence>
<keyword evidence="4 13" id="KW-0812">Transmembrane</keyword>
<keyword evidence="3 14" id="KW-0716">Sensory transduction</keyword>
<keyword evidence="7 13" id="KW-0297">G-protein coupled receptor</keyword>
<evidence type="ECO:0000256" key="10">
    <source>
        <dbReference type="ARBA" id="ARBA00023170"/>
    </source>
</evidence>
<name>A0A8C5SSS5_LATLA</name>
<dbReference type="InterPro" id="IPR000276">
    <property type="entry name" value="GPCR_Rhodpsn"/>
</dbReference>
<feature type="transmembrane region" description="Helical" evidence="14">
    <location>
        <begin position="69"/>
        <end position="89"/>
    </location>
</feature>
<feature type="transmembrane region" description="Helical" evidence="14">
    <location>
        <begin position="281"/>
        <end position="300"/>
    </location>
</feature>
<keyword evidence="17" id="KW-1185">Reference proteome</keyword>
<evidence type="ECO:0000256" key="6">
    <source>
        <dbReference type="ARBA" id="ARBA00022989"/>
    </source>
</evidence>
<keyword evidence="9" id="KW-1015">Disulfide bond</keyword>
<dbReference type="PANTHER" id="PTHR24242:SF253">
    <property type="entry name" value="OLFACTORY RECEPTOR-RELATED"/>
    <property type="match status" value="1"/>
</dbReference>
<evidence type="ECO:0000256" key="13">
    <source>
        <dbReference type="RuleBase" id="RU000688"/>
    </source>
</evidence>
<reference evidence="16" key="1">
    <citation type="submission" date="2025-08" db="UniProtKB">
        <authorList>
            <consortium name="Ensembl"/>
        </authorList>
    </citation>
    <scope>IDENTIFICATION</scope>
</reference>
<dbReference type="PROSITE" id="PS50262">
    <property type="entry name" value="G_PROTEIN_RECEP_F1_2"/>
    <property type="match status" value="1"/>
</dbReference>
<dbReference type="Ensembl" id="ENSLLTT00000023764.1">
    <property type="protein sequence ID" value="ENSLLTP00000022914.1"/>
    <property type="gene ID" value="ENSLLTG00000016989.1"/>
</dbReference>
<comment type="subcellular location">
    <subcellularLocation>
        <location evidence="1 14">Cell membrane</location>
        <topology evidence="1 14">Multi-pass membrane protein</topology>
    </subcellularLocation>
</comment>
<evidence type="ECO:0000256" key="3">
    <source>
        <dbReference type="ARBA" id="ARBA00022606"/>
    </source>
</evidence>
<dbReference type="SUPFAM" id="SSF81321">
    <property type="entry name" value="Family A G protein-coupled receptor-like"/>
    <property type="match status" value="1"/>
</dbReference>
<dbReference type="InterPro" id="IPR000725">
    <property type="entry name" value="Olfact_rcpt"/>
</dbReference>
<feature type="transmembrane region" description="Helical" evidence="14">
    <location>
        <begin position="148"/>
        <end position="171"/>
    </location>
</feature>
<keyword evidence="10 13" id="KW-0675">Receptor</keyword>
<dbReference type="GO" id="GO:0004984">
    <property type="term" value="F:olfactory receptor activity"/>
    <property type="evidence" value="ECO:0007669"/>
    <property type="project" value="InterPro"/>
</dbReference>
<evidence type="ECO:0000313" key="16">
    <source>
        <dbReference type="Ensembl" id="ENSLLTP00000022914.1"/>
    </source>
</evidence>
<keyword evidence="11" id="KW-0325">Glycoprotein</keyword>
<keyword evidence="2 14" id="KW-1003">Cell membrane</keyword>
<keyword evidence="12 13" id="KW-0807">Transducer</keyword>
<keyword evidence="5 14" id="KW-0552">Olfaction</keyword>
<dbReference type="PRINTS" id="PR00237">
    <property type="entry name" value="GPCRRHODOPSN"/>
</dbReference>
<feature type="transmembrane region" description="Helical" evidence="14">
    <location>
        <begin position="109"/>
        <end position="128"/>
    </location>
</feature>
<dbReference type="FunFam" id="1.20.1070.10:FF:000001">
    <property type="entry name" value="Olfactory receptor"/>
    <property type="match status" value="1"/>
</dbReference>
<dbReference type="InterPro" id="IPR050939">
    <property type="entry name" value="Olfactory_GPCR1"/>
</dbReference>
<feature type="domain" description="G-protein coupled receptors family 1 profile" evidence="15">
    <location>
        <begin position="48"/>
        <end position="298"/>
    </location>
</feature>
<feature type="transmembrane region" description="Helical" evidence="14">
    <location>
        <begin position="34"/>
        <end position="57"/>
    </location>
</feature>
<dbReference type="Pfam" id="PF13853">
    <property type="entry name" value="7tm_4"/>
    <property type="match status" value="1"/>
</dbReference>
<dbReference type="PRINTS" id="PR00245">
    <property type="entry name" value="OLFACTORYR"/>
</dbReference>
<dbReference type="PROSITE" id="PS00237">
    <property type="entry name" value="G_PROTEIN_RECEP_F1_1"/>
    <property type="match status" value="1"/>
</dbReference>
<evidence type="ECO:0000256" key="8">
    <source>
        <dbReference type="ARBA" id="ARBA00023136"/>
    </source>
</evidence>
<reference evidence="16" key="2">
    <citation type="submission" date="2025-09" db="UniProtKB">
        <authorList>
            <consortium name="Ensembl"/>
        </authorList>
    </citation>
    <scope>IDENTIFICATION</scope>
</reference>
<dbReference type="GeneTree" id="ENSGT01150000286948"/>
<dbReference type="AlphaFoldDB" id="A0A8C5SSS5"/>
<evidence type="ECO:0000259" key="15">
    <source>
        <dbReference type="PROSITE" id="PS50262"/>
    </source>
</evidence>
<dbReference type="GO" id="GO:0005886">
    <property type="term" value="C:plasma membrane"/>
    <property type="evidence" value="ECO:0007669"/>
    <property type="project" value="UniProtKB-SubCell"/>
</dbReference>
<organism evidence="16 17">
    <name type="scientific">Laticauda laticaudata</name>
    <name type="common">Blue-ringed sea krait</name>
    <name type="synonym">Blue-lipped sea krait</name>
    <dbReference type="NCBI Taxonomy" id="8630"/>
    <lineage>
        <taxon>Eukaryota</taxon>
        <taxon>Metazoa</taxon>
        <taxon>Chordata</taxon>
        <taxon>Craniata</taxon>
        <taxon>Vertebrata</taxon>
        <taxon>Euteleostomi</taxon>
        <taxon>Lepidosauria</taxon>
        <taxon>Squamata</taxon>
        <taxon>Bifurcata</taxon>
        <taxon>Unidentata</taxon>
        <taxon>Episquamata</taxon>
        <taxon>Toxicofera</taxon>
        <taxon>Serpentes</taxon>
        <taxon>Colubroidea</taxon>
        <taxon>Elapidae</taxon>
        <taxon>Laticaudinae</taxon>
        <taxon>Laticauda</taxon>
    </lineage>
</organism>
<evidence type="ECO:0000256" key="4">
    <source>
        <dbReference type="ARBA" id="ARBA00022692"/>
    </source>
</evidence>
<dbReference type="GO" id="GO:0004930">
    <property type="term" value="F:G protein-coupled receptor activity"/>
    <property type="evidence" value="ECO:0007669"/>
    <property type="project" value="UniProtKB-KW"/>
</dbReference>
<dbReference type="PANTHER" id="PTHR24242">
    <property type="entry name" value="G-PROTEIN COUPLED RECEPTOR"/>
    <property type="match status" value="1"/>
</dbReference>
<feature type="transmembrane region" description="Helical" evidence="14">
    <location>
        <begin position="245"/>
        <end position="269"/>
    </location>
</feature>
<evidence type="ECO:0000256" key="12">
    <source>
        <dbReference type="ARBA" id="ARBA00023224"/>
    </source>
</evidence>
<accession>A0A8C5SSS5</accession>
<dbReference type="CDD" id="cd15911">
    <property type="entry name" value="7tmA_OR11A-like"/>
    <property type="match status" value="1"/>
</dbReference>
<evidence type="ECO:0000256" key="7">
    <source>
        <dbReference type="ARBA" id="ARBA00023040"/>
    </source>
</evidence>
<feature type="transmembrane region" description="Helical" evidence="14">
    <location>
        <begin position="208"/>
        <end position="233"/>
    </location>
</feature>
<proteinExistence type="inferred from homology"/>
<evidence type="ECO:0000256" key="9">
    <source>
        <dbReference type="ARBA" id="ARBA00023157"/>
    </source>
</evidence>
<evidence type="ECO:0000313" key="17">
    <source>
        <dbReference type="Proteomes" id="UP000694406"/>
    </source>
</evidence>
<sequence length="328" mass="37538">KENCMAETEQKNQTNIAAFHLLGFVGLGNLQVPLFYLFLVIYIVTMVGNILIILLVINDFHLHTPMYFFLSNLSYLEICYSSDILPMMLANLLYGRKRSISVTGCMMQYYFFAILGVAECCLLGAMSYDRCVAICKPLHYTILMNGRICFQFIIGSWINGLFVMSIVLYLMQQLKFCGPSEINHFFCELNPILKLACNDTHFIEVVTFFISAMCILLPFFLTLASYIFIIFTIMRMPSVSGRKKAFSTCSSHLMVVSIFYSTLMIVYILPKTDGLRSSNKVLSLFYTVLTPLFNPLIYSLRNREVKEALKKAVAKLYTLGRMHHHNLV</sequence>
<protein>
    <recommendedName>
        <fullName evidence="14">Olfactory receptor</fullName>
    </recommendedName>
</protein>
<evidence type="ECO:0000256" key="1">
    <source>
        <dbReference type="ARBA" id="ARBA00004651"/>
    </source>
</evidence>
<keyword evidence="8 14" id="KW-0472">Membrane</keyword>
<keyword evidence="6 14" id="KW-1133">Transmembrane helix</keyword>
<evidence type="ECO:0000256" key="11">
    <source>
        <dbReference type="ARBA" id="ARBA00023180"/>
    </source>
</evidence>
<comment type="similarity">
    <text evidence="13">Belongs to the G-protein coupled receptor 1 family.</text>
</comment>
<dbReference type="Gene3D" id="1.20.1070.10">
    <property type="entry name" value="Rhodopsin 7-helix transmembrane proteins"/>
    <property type="match status" value="1"/>
</dbReference>
<dbReference type="Proteomes" id="UP000694406">
    <property type="component" value="Unplaced"/>
</dbReference>
<dbReference type="InterPro" id="IPR017452">
    <property type="entry name" value="GPCR_Rhodpsn_7TM"/>
</dbReference>